<keyword evidence="8" id="KW-1185">Reference proteome</keyword>
<dbReference type="PANTHER" id="PTHR11504">
    <property type="entry name" value="CYTOCHROME C OXIDASE POLYPEPTIDE VIA"/>
    <property type="match status" value="1"/>
</dbReference>
<gene>
    <name evidence="7" type="ORF">ACJMK2_012750</name>
</gene>
<name>A0ABD3V974_SINWO</name>
<dbReference type="GO" id="GO:0005743">
    <property type="term" value="C:mitochondrial inner membrane"/>
    <property type="evidence" value="ECO:0007669"/>
    <property type="project" value="UniProtKB-SubCell"/>
</dbReference>
<evidence type="ECO:0000256" key="1">
    <source>
        <dbReference type="ARBA" id="ARBA00004273"/>
    </source>
</evidence>
<keyword evidence="6" id="KW-0812">Transmembrane</keyword>
<evidence type="ECO:0000256" key="5">
    <source>
        <dbReference type="ARBA" id="ARBA00023136"/>
    </source>
</evidence>
<dbReference type="Gene3D" id="4.10.95.10">
    <property type="entry name" value="Cytochrome c oxidase, subunit VIa"/>
    <property type="match status" value="1"/>
</dbReference>
<evidence type="ECO:0000256" key="2">
    <source>
        <dbReference type="ARBA" id="ARBA00022792"/>
    </source>
</evidence>
<protein>
    <submittedName>
        <fullName evidence="7">Uncharacterized protein</fullName>
    </submittedName>
</protein>
<organism evidence="7 8">
    <name type="scientific">Sinanodonta woodiana</name>
    <name type="common">Chinese pond mussel</name>
    <name type="synonym">Anodonta woodiana</name>
    <dbReference type="NCBI Taxonomy" id="1069815"/>
    <lineage>
        <taxon>Eukaryota</taxon>
        <taxon>Metazoa</taxon>
        <taxon>Spiralia</taxon>
        <taxon>Lophotrochozoa</taxon>
        <taxon>Mollusca</taxon>
        <taxon>Bivalvia</taxon>
        <taxon>Autobranchia</taxon>
        <taxon>Heteroconchia</taxon>
        <taxon>Palaeoheterodonta</taxon>
        <taxon>Unionida</taxon>
        <taxon>Unionoidea</taxon>
        <taxon>Unionidae</taxon>
        <taxon>Unioninae</taxon>
        <taxon>Sinanodonta</taxon>
    </lineage>
</organism>
<keyword evidence="3" id="KW-0809">Transit peptide</keyword>
<comment type="caution">
    <text evidence="7">The sequence shown here is derived from an EMBL/GenBank/DDBJ whole genome shotgun (WGS) entry which is preliminary data.</text>
</comment>
<dbReference type="EMBL" id="JBJQND010000013">
    <property type="protein sequence ID" value="KAL3858140.1"/>
    <property type="molecule type" value="Genomic_DNA"/>
</dbReference>
<keyword evidence="4" id="KW-0496">Mitochondrion</keyword>
<keyword evidence="2" id="KW-0999">Mitochondrion inner membrane</keyword>
<dbReference type="Proteomes" id="UP001634394">
    <property type="component" value="Unassembled WGS sequence"/>
</dbReference>
<evidence type="ECO:0000256" key="4">
    <source>
        <dbReference type="ARBA" id="ARBA00023128"/>
    </source>
</evidence>
<dbReference type="InterPro" id="IPR001349">
    <property type="entry name" value="Cyt_c_oxidase_su6a"/>
</dbReference>
<evidence type="ECO:0000313" key="8">
    <source>
        <dbReference type="Proteomes" id="UP001634394"/>
    </source>
</evidence>
<dbReference type="PANTHER" id="PTHR11504:SF0">
    <property type="entry name" value="CYTOCHROME C OXIDASE SUBUNIT"/>
    <property type="match status" value="1"/>
</dbReference>
<keyword evidence="6" id="KW-1133">Transmembrane helix</keyword>
<reference evidence="7 8" key="1">
    <citation type="submission" date="2024-11" db="EMBL/GenBank/DDBJ databases">
        <title>Chromosome-level genome assembly of the freshwater bivalve Anodonta woodiana.</title>
        <authorList>
            <person name="Chen X."/>
        </authorList>
    </citation>
    <scope>NUCLEOTIDE SEQUENCE [LARGE SCALE GENOMIC DNA]</scope>
    <source>
        <strain evidence="7">MN2024</strain>
        <tissue evidence="7">Gills</tissue>
    </source>
</reference>
<evidence type="ECO:0000256" key="6">
    <source>
        <dbReference type="SAM" id="Phobius"/>
    </source>
</evidence>
<evidence type="ECO:0000256" key="3">
    <source>
        <dbReference type="ARBA" id="ARBA00022946"/>
    </source>
</evidence>
<feature type="transmembrane region" description="Helical" evidence="6">
    <location>
        <begin position="34"/>
        <end position="54"/>
    </location>
</feature>
<evidence type="ECO:0000313" key="7">
    <source>
        <dbReference type="EMBL" id="KAL3858140.1"/>
    </source>
</evidence>
<comment type="subcellular location">
    <subcellularLocation>
        <location evidence="1">Mitochondrion inner membrane</location>
    </subcellularLocation>
</comment>
<proteinExistence type="predicted"/>
<dbReference type="AlphaFoldDB" id="A0ABD3V974"/>
<sequence length="80" mass="9041">MASRLGALTLGLRRYATAVAGEAHHEGGMKRWKLLTFFVAIPGISLCYYNAFIVGEEHARPDYIEYEHLRRRTKATISMG</sequence>
<dbReference type="SUPFAM" id="SSF81411">
    <property type="entry name" value="Mitochondrial cytochrome c oxidase subunit VIa"/>
    <property type="match status" value="1"/>
</dbReference>
<accession>A0ABD3V974</accession>
<keyword evidence="5 6" id="KW-0472">Membrane</keyword>
<dbReference type="InterPro" id="IPR036418">
    <property type="entry name" value="Cyt_c_oxidase_su6a_sf"/>
</dbReference>